<gene>
    <name evidence="2" type="ORF">E2C01_015168</name>
</gene>
<organism evidence="2 3">
    <name type="scientific">Portunus trituberculatus</name>
    <name type="common">Swimming crab</name>
    <name type="synonym">Neptunus trituberculatus</name>
    <dbReference type="NCBI Taxonomy" id="210409"/>
    <lineage>
        <taxon>Eukaryota</taxon>
        <taxon>Metazoa</taxon>
        <taxon>Ecdysozoa</taxon>
        <taxon>Arthropoda</taxon>
        <taxon>Crustacea</taxon>
        <taxon>Multicrustacea</taxon>
        <taxon>Malacostraca</taxon>
        <taxon>Eumalacostraca</taxon>
        <taxon>Eucarida</taxon>
        <taxon>Decapoda</taxon>
        <taxon>Pleocyemata</taxon>
        <taxon>Brachyura</taxon>
        <taxon>Eubrachyura</taxon>
        <taxon>Portunoidea</taxon>
        <taxon>Portunidae</taxon>
        <taxon>Portuninae</taxon>
        <taxon>Portunus</taxon>
    </lineage>
</organism>
<comment type="caution">
    <text evidence="2">The sequence shown here is derived from an EMBL/GenBank/DDBJ whole genome shotgun (WGS) entry which is preliminary data.</text>
</comment>
<proteinExistence type="predicted"/>
<evidence type="ECO:0000313" key="3">
    <source>
        <dbReference type="Proteomes" id="UP000324222"/>
    </source>
</evidence>
<reference evidence="2 3" key="1">
    <citation type="submission" date="2019-05" db="EMBL/GenBank/DDBJ databases">
        <title>Another draft genome of Portunus trituberculatus and its Hox gene families provides insights of decapod evolution.</title>
        <authorList>
            <person name="Jeong J.-H."/>
            <person name="Song I."/>
            <person name="Kim S."/>
            <person name="Choi T."/>
            <person name="Kim D."/>
            <person name="Ryu S."/>
            <person name="Kim W."/>
        </authorList>
    </citation>
    <scope>NUCLEOTIDE SEQUENCE [LARGE SCALE GENOMIC DNA]</scope>
    <source>
        <tissue evidence="2">Muscle</tissue>
    </source>
</reference>
<keyword evidence="3" id="KW-1185">Reference proteome</keyword>
<dbReference type="AlphaFoldDB" id="A0A5B7DKL5"/>
<dbReference type="EMBL" id="VSRR010001057">
    <property type="protein sequence ID" value="MPC22161.1"/>
    <property type="molecule type" value="Genomic_DNA"/>
</dbReference>
<name>A0A5B7DKL5_PORTR</name>
<accession>A0A5B7DKL5</accession>
<dbReference type="Proteomes" id="UP000324222">
    <property type="component" value="Unassembled WGS sequence"/>
</dbReference>
<feature type="region of interest" description="Disordered" evidence="1">
    <location>
        <begin position="24"/>
        <end position="43"/>
    </location>
</feature>
<evidence type="ECO:0000313" key="2">
    <source>
        <dbReference type="EMBL" id="MPC22161.1"/>
    </source>
</evidence>
<evidence type="ECO:0000256" key="1">
    <source>
        <dbReference type="SAM" id="MobiDB-lite"/>
    </source>
</evidence>
<feature type="compositionally biased region" description="Basic and acidic residues" evidence="1">
    <location>
        <begin position="29"/>
        <end position="38"/>
    </location>
</feature>
<protein>
    <submittedName>
        <fullName evidence="2">Uncharacterized protein</fullName>
    </submittedName>
</protein>
<sequence length="89" mass="10327">MEIEILTEECVLDGKRGYEPCMWSQNQSRQREKNERTWRKTQRKIRATPSDTVEFYNVIGMFSSRQECYLPDIIAGSSDVVEAVFVTSG</sequence>